<keyword evidence="1" id="KW-0175">Coiled coil</keyword>
<dbReference type="InterPro" id="IPR016813">
    <property type="entry name" value="NADH_Ub_cplx-1_21kDa"/>
</dbReference>
<feature type="compositionally biased region" description="Polar residues" evidence="2">
    <location>
        <begin position="544"/>
        <end position="557"/>
    </location>
</feature>
<comment type="caution">
    <text evidence="3">The sequence shown here is derived from an EMBL/GenBank/DDBJ whole genome shotgun (WGS) entry which is preliminary data.</text>
</comment>
<feature type="region of interest" description="Disordered" evidence="2">
    <location>
        <begin position="1030"/>
        <end position="1065"/>
    </location>
</feature>
<feature type="compositionally biased region" description="Polar residues" evidence="2">
    <location>
        <begin position="1034"/>
        <end position="1044"/>
    </location>
</feature>
<dbReference type="RefSeq" id="XP_038788193.1">
    <property type="nucleotide sequence ID" value="XM_038928486.1"/>
</dbReference>
<sequence>CPNAQQHDTCPLTYFNPCSLPGRTRSRDVGGQECEDYGLFGTAPMTRSRRAFALPPLSRHPPLREEVLIVCTQKYTVQPTGIYAAINRLFALDPKRSTGIPMNPQFRNPPPGGLDPNAYDDPVTVPAADIAENPYWKRDVRRRYPRLSTVTQSDAVALLEVGSAAAPKQELIGEAGTKSLVAAQEEGAKGLAVAFEKNTGLAKDVLGPGGMPPLPSGLHVHGVAGQKRYELESEQSYGTATVSEKVSSELGAAPLNFIYACSVCCASFADVYEGHKETVHGLSDGINPKERLVTRLYLASCCHVFCSSHLEGGGPPFHAAGQRPKAKCPVCVKEKGESEPQDLFSIRGFNKDEYDSQIPPAWFTAPPIRLDGSGKEMEALRFQYIALIRYCQNAHATRKPLQQAYTETEKKLADTQELFLKEREKVLSLQQENERLRLQKDQFEAMKAEVRRLQGLDKEIAHLRDVNPKDLETFLANKSAIRHYLKLVPMLVDQNGRMQERLRQLGFAMALEPIPNFEGIDPHAFDSDEALPEDIGHPGAKLRTTASSHTVGRSVHTTGRMGTASSGSFIQRPTKRQRLDSPLPNNMQVDPPPSRDAMPPPPKPMSRMQSMRKMLPGFRKKSSIDRSNVIAGDVFEGNNDVQMYDNGYWRDTGVDQRPGHDDFRSETPYMSGALPVEQSFHVSDPRESQLLPSMGFYDNRSDFTFRASSPVKFDKQGNSDRPVHLPTERSYIRLMDGLSSDSGVELGLKDPRKQPNTVDRANGENRQVLHGFLNEDNLQGVDYEKRWDLGHPFMHQSPFRSSTSTDVHGYLPSHHQTNGFTNRVHNVSDISSATPAPRWQQHRGPKIESVVSPYFRNGLDEAQIISSPSRAEPQDSSNRSGGFQSQKPRTNHHKTGWVEPRSLNALSFFDSPVDSRNEPIEVDHRRRLVGSVPTPSAQQYQRCRLDSRGSITPQKSRRLSYTNDTAYDFSNDRTFYNIKAPIHTQAAINVASANRLSHSRIGKVPSAMPSIIASRPFARTQPQWENLQRAGVRSSRNALNSATRGNHAVPSRDVFPSASRRRVRR</sequence>
<dbReference type="CDD" id="cd22849">
    <property type="entry name" value="NuzM"/>
    <property type="match status" value="1"/>
</dbReference>
<feature type="compositionally biased region" description="Polar residues" evidence="2">
    <location>
        <begin position="867"/>
        <end position="888"/>
    </location>
</feature>
<evidence type="ECO:0000313" key="4">
    <source>
        <dbReference type="Proteomes" id="UP000596902"/>
    </source>
</evidence>
<evidence type="ECO:0000313" key="3">
    <source>
        <dbReference type="EMBL" id="KAF7678058.1"/>
    </source>
</evidence>
<feature type="region of interest" description="Disordered" evidence="2">
    <location>
        <begin position="867"/>
        <end position="897"/>
    </location>
</feature>
<reference evidence="3" key="2">
    <citation type="submission" date="2020-08" db="EMBL/GenBank/DDBJ databases">
        <title>Draft Genome Sequence of Cumin Blight Pathogen Alternaria burnsii.</title>
        <authorList>
            <person name="Feng Z."/>
        </authorList>
    </citation>
    <scope>NUCLEOTIDE SEQUENCE</scope>
    <source>
        <strain evidence="3">CBS107.38</strain>
    </source>
</reference>
<proteinExistence type="predicted"/>
<dbReference type="PANTHER" id="PTHR37325:SF1">
    <property type="entry name" value="OXIDOREDUCTASE 21 KDA SUBUNIT, PUTATIVE (AFU_ORTHOLOGUE AFUA_4G05910)-RELATED"/>
    <property type="match status" value="1"/>
</dbReference>
<protein>
    <submittedName>
        <fullName evidence="3">Uncharacterized protein</fullName>
    </submittedName>
</protein>
<name>A0A8H7B7Q3_9PLEO</name>
<keyword evidence="4" id="KW-1185">Reference proteome</keyword>
<organism evidence="3 4">
    <name type="scientific">Alternaria burnsii</name>
    <dbReference type="NCBI Taxonomy" id="1187904"/>
    <lineage>
        <taxon>Eukaryota</taxon>
        <taxon>Fungi</taxon>
        <taxon>Dikarya</taxon>
        <taxon>Ascomycota</taxon>
        <taxon>Pezizomycotina</taxon>
        <taxon>Dothideomycetes</taxon>
        <taxon>Pleosporomycetidae</taxon>
        <taxon>Pleosporales</taxon>
        <taxon>Pleosporineae</taxon>
        <taxon>Pleosporaceae</taxon>
        <taxon>Alternaria</taxon>
        <taxon>Alternaria sect. Alternaria</taxon>
    </lineage>
</organism>
<feature type="region of interest" description="Disordered" evidence="2">
    <location>
        <begin position="539"/>
        <end position="608"/>
    </location>
</feature>
<feature type="non-terminal residue" evidence="3">
    <location>
        <position position="1065"/>
    </location>
</feature>
<dbReference type="EMBL" id="JAAABM010000004">
    <property type="protein sequence ID" value="KAF7678058.1"/>
    <property type="molecule type" value="Genomic_DNA"/>
</dbReference>
<evidence type="ECO:0000256" key="1">
    <source>
        <dbReference type="SAM" id="Coils"/>
    </source>
</evidence>
<dbReference type="PANTHER" id="PTHR37325">
    <property type="entry name" value="OXIDOREDUCTASE 21 KDA SUBUNIT, PUTATIVE (AFU_ORTHOLOGUE AFUA_4G05910)-RELATED"/>
    <property type="match status" value="1"/>
</dbReference>
<feature type="compositionally biased region" description="Pro residues" evidence="2">
    <location>
        <begin position="590"/>
        <end position="604"/>
    </location>
</feature>
<reference evidence="3" key="1">
    <citation type="submission" date="2020-01" db="EMBL/GenBank/DDBJ databases">
        <authorList>
            <person name="Feng Z.H.Z."/>
        </authorList>
    </citation>
    <scope>NUCLEOTIDE SEQUENCE</scope>
    <source>
        <strain evidence="3">CBS107.38</strain>
    </source>
</reference>
<feature type="coiled-coil region" evidence="1">
    <location>
        <begin position="419"/>
        <end position="453"/>
    </location>
</feature>
<dbReference type="Proteomes" id="UP000596902">
    <property type="component" value="Unassembled WGS sequence"/>
</dbReference>
<accession>A0A8H7B7Q3</accession>
<evidence type="ECO:0000256" key="2">
    <source>
        <dbReference type="SAM" id="MobiDB-lite"/>
    </source>
</evidence>
<gene>
    <name evidence="3" type="ORF">GT037_003439</name>
</gene>
<dbReference type="GeneID" id="62201664"/>
<dbReference type="AlphaFoldDB" id="A0A8H7B7Q3"/>